<evidence type="ECO:0000313" key="2">
    <source>
        <dbReference type="EMBL" id="WAQ99814.1"/>
    </source>
</evidence>
<evidence type="ECO:0000313" key="3">
    <source>
        <dbReference type="Proteomes" id="UP001164746"/>
    </source>
</evidence>
<proteinExistence type="predicted"/>
<feature type="non-terminal residue" evidence="2">
    <location>
        <position position="1"/>
    </location>
</feature>
<accession>A0ABY7DT73</accession>
<dbReference type="Proteomes" id="UP001164746">
    <property type="component" value="Chromosome 3"/>
</dbReference>
<feature type="compositionally biased region" description="Basic and acidic residues" evidence="1">
    <location>
        <begin position="69"/>
        <end position="92"/>
    </location>
</feature>
<reference evidence="2" key="1">
    <citation type="submission" date="2022-11" db="EMBL/GenBank/DDBJ databases">
        <title>Centuries of genome instability and evolution in soft-shell clam transmissible cancer (bioRxiv).</title>
        <authorList>
            <person name="Hart S.F.M."/>
            <person name="Yonemitsu M.A."/>
            <person name="Giersch R.M."/>
            <person name="Beal B.F."/>
            <person name="Arriagada G."/>
            <person name="Davis B.W."/>
            <person name="Ostrander E.A."/>
            <person name="Goff S.P."/>
            <person name="Metzger M.J."/>
        </authorList>
    </citation>
    <scope>NUCLEOTIDE SEQUENCE</scope>
    <source>
        <strain evidence="2">MELC-2E11</strain>
        <tissue evidence="2">Siphon/mantle</tissue>
    </source>
</reference>
<feature type="region of interest" description="Disordered" evidence="1">
    <location>
        <begin position="130"/>
        <end position="153"/>
    </location>
</feature>
<feature type="compositionally biased region" description="Basic and acidic residues" evidence="1">
    <location>
        <begin position="142"/>
        <end position="153"/>
    </location>
</feature>
<evidence type="ECO:0000256" key="1">
    <source>
        <dbReference type="SAM" id="MobiDB-lite"/>
    </source>
</evidence>
<keyword evidence="3" id="KW-1185">Reference proteome</keyword>
<protein>
    <submittedName>
        <fullName evidence="2">Uncharacterized protein</fullName>
    </submittedName>
</protein>
<dbReference type="EMBL" id="CP111014">
    <property type="protein sequence ID" value="WAQ99814.1"/>
    <property type="molecule type" value="Genomic_DNA"/>
</dbReference>
<organism evidence="2 3">
    <name type="scientific">Mya arenaria</name>
    <name type="common">Soft-shell clam</name>
    <dbReference type="NCBI Taxonomy" id="6604"/>
    <lineage>
        <taxon>Eukaryota</taxon>
        <taxon>Metazoa</taxon>
        <taxon>Spiralia</taxon>
        <taxon>Lophotrochozoa</taxon>
        <taxon>Mollusca</taxon>
        <taxon>Bivalvia</taxon>
        <taxon>Autobranchia</taxon>
        <taxon>Heteroconchia</taxon>
        <taxon>Euheterodonta</taxon>
        <taxon>Imparidentia</taxon>
        <taxon>Neoheterodontei</taxon>
        <taxon>Myida</taxon>
        <taxon>Myoidea</taxon>
        <taxon>Myidae</taxon>
        <taxon>Mya</taxon>
    </lineage>
</organism>
<sequence>MLIGINVSLYQVPPPNVTLLTNIRRRQVSSGYIFSLLSIISSNRTHLCLSDVIIGQHHLNSNMRMKVKVDGMSEKRSSNSSVDHCDPSHNGEDTSDPSPHGDELSDPGCEVHDTCDPCCHGDVSECNLHREETSDPSLNSDGLRDPYHTCDEP</sequence>
<gene>
    <name evidence="2" type="ORF">MAR_024187</name>
</gene>
<feature type="region of interest" description="Disordered" evidence="1">
    <location>
        <begin position="69"/>
        <end position="107"/>
    </location>
</feature>
<name>A0ABY7DT73_MYAAR</name>